<dbReference type="Proteomes" id="UP001500831">
    <property type="component" value="Unassembled WGS sequence"/>
</dbReference>
<keyword evidence="3 10" id="KW-0812">Transmembrane</keyword>
<evidence type="ECO:0000256" key="8">
    <source>
        <dbReference type="ARBA" id="ARBA00035585"/>
    </source>
</evidence>
<evidence type="ECO:0000256" key="7">
    <source>
        <dbReference type="ARBA" id="ARBA00035120"/>
    </source>
</evidence>
<comment type="subcellular location">
    <subcellularLocation>
        <location evidence="1">Cell membrane</location>
        <topology evidence="1">Multi-pass membrane protein</topology>
    </subcellularLocation>
</comment>
<keyword evidence="6" id="KW-0406">Ion transport</keyword>
<name>A0ABN3VSX5_9ACTN</name>
<keyword evidence="12" id="KW-1185">Reference proteome</keyword>
<evidence type="ECO:0000256" key="9">
    <source>
        <dbReference type="ARBA" id="ARBA00049940"/>
    </source>
</evidence>
<accession>A0ABN3VSX5</accession>
<keyword evidence="6" id="KW-0813">Transport</keyword>
<evidence type="ECO:0000256" key="6">
    <source>
        <dbReference type="ARBA" id="ARBA00023303"/>
    </source>
</evidence>
<evidence type="ECO:0000256" key="10">
    <source>
        <dbReference type="RuleBase" id="RU004340"/>
    </source>
</evidence>
<organism evidence="11 12">
    <name type="scientific">Streptosporangium fragile</name>
    <dbReference type="NCBI Taxonomy" id="46186"/>
    <lineage>
        <taxon>Bacteria</taxon>
        <taxon>Bacillati</taxon>
        <taxon>Actinomycetota</taxon>
        <taxon>Actinomycetes</taxon>
        <taxon>Streptosporangiales</taxon>
        <taxon>Streptosporangiaceae</taxon>
        <taxon>Streptosporangium</taxon>
    </lineage>
</organism>
<dbReference type="Pfam" id="PF02537">
    <property type="entry name" value="CRCB"/>
    <property type="match status" value="1"/>
</dbReference>
<evidence type="ECO:0000313" key="11">
    <source>
        <dbReference type="EMBL" id="GAA2856342.1"/>
    </source>
</evidence>
<evidence type="ECO:0000256" key="4">
    <source>
        <dbReference type="ARBA" id="ARBA00022989"/>
    </source>
</evidence>
<evidence type="ECO:0000256" key="1">
    <source>
        <dbReference type="ARBA" id="ARBA00004651"/>
    </source>
</evidence>
<comment type="function">
    <text evidence="9">Fluoride-specific ion channel. Important for reducing fluoride concentration in the cell, thus reducing its toxicity.</text>
</comment>
<evidence type="ECO:0000256" key="5">
    <source>
        <dbReference type="ARBA" id="ARBA00023136"/>
    </source>
</evidence>
<dbReference type="EMBL" id="BAAAVI010000007">
    <property type="protein sequence ID" value="GAA2856342.1"/>
    <property type="molecule type" value="Genomic_DNA"/>
</dbReference>
<keyword evidence="6" id="KW-0407">Ion channel</keyword>
<keyword evidence="4 10" id="KW-1133">Transmembrane helix</keyword>
<proteinExistence type="inferred from homology"/>
<gene>
    <name evidence="11" type="ORF">GCM10010517_14650</name>
</gene>
<feature type="transmembrane region" description="Helical" evidence="10">
    <location>
        <begin position="54"/>
        <end position="79"/>
    </location>
</feature>
<evidence type="ECO:0000313" key="12">
    <source>
        <dbReference type="Proteomes" id="UP001500831"/>
    </source>
</evidence>
<comment type="caution">
    <text evidence="11">The sequence shown here is derived from an EMBL/GenBank/DDBJ whole genome shotgun (WGS) entry which is preliminary data.</text>
</comment>
<evidence type="ECO:0000256" key="2">
    <source>
        <dbReference type="ARBA" id="ARBA00022475"/>
    </source>
</evidence>
<dbReference type="InterPro" id="IPR003691">
    <property type="entry name" value="FluC"/>
</dbReference>
<reference evidence="11 12" key="1">
    <citation type="journal article" date="2019" name="Int. J. Syst. Evol. Microbiol.">
        <title>The Global Catalogue of Microorganisms (GCM) 10K type strain sequencing project: providing services to taxonomists for standard genome sequencing and annotation.</title>
        <authorList>
            <consortium name="The Broad Institute Genomics Platform"/>
            <consortium name="The Broad Institute Genome Sequencing Center for Infectious Disease"/>
            <person name="Wu L."/>
            <person name="Ma J."/>
        </authorList>
    </citation>
    <scope>NUCLEOTIDE SEQUENCE [LARGE SCALE GENOMIC DNA]</scope>
    <source>
        <strain evidence="11 12">JCM 6242</strain>
    </source>
</reference>
<protein>
    <recommendedName>
        <fullName evidence="10">Fluoride-specific ion channel</fullName>
    </recommendedName>
</protein>
<keyword evidence="2" id="KW-1003">Cell membrane</keyword>
<comment type="catalytic activity">
    <reaction evidence="8">
        <text>fluoride(in) = fluoride(out)</text>
        <dbReference type="Rhea" id="RHEA:76159"/>
        <dbReference type="ChEBI" id="CHEBI:17051"/>
    </reaction>
    <physiologicalReaction direction="left-to-right" evidence="8">
        <dbReference type="Rhea" id="RHEA:76160"/>
    </physiologicalReaction>
</comment>
<keyword evidence="5 10" id="KW-0472">Membrane</keyword>
<comment type="similarity">
    <text evidence="7 10">Belongs to the fluoride channel Fluc/FEX (TC 1.A.43) family.</text>
</comment>
<feature type="transmembrane region" description="Helical" evidence="10">
    <location>
        <begin position="21"/>
        <end position="39"/>
    </location>
</feature>
<comment type="caution">
    <text evidence="10">Lacks conserved residue(s) required for the propagation of feature annotation.</text>
</comment>
<sequence length="91" mass="9488">MIGVLMVLVTETRQAHPLLRPFFGIGMLGGFTTFSAYIADIGGTAAAGAPQTALVYMFATVAAAVTAAHLGAAATRLATRPSRADHRERRS</sequence>
<evidence type="ECO:0000256" key="3">
    <source>
        <dbReference type="ARBA" id="ARBA00022692"/>
    </source>
</evidence>